<dbReference type="InterPro" id="IPR043128">
    <property type="entry name" value="Rev_trsase/Diguanyl_cyclase"/>
</dbReference>
<name>A0A8X6S4N0_TRICX</name>
<dbReference type="GO" id="GO:0071897">
    <property type="term" value="P:DNA biosynthetic process"/>
    <property type="evidence" value="ECO:0007669"/>
    <property type="project" value="UniProtKB-ARBA"/>
</dbReference>
<dbReference type="PANTHER" id="PTHR47331:SF5">
    <property type="entry name" value="RIBONUCLEASE H"/>
    <property type="match status" value="1"/>
</dbReference>
<dbReference type="Gene3D" id="3.30.70.270">
    <property type="match status" value="1"/>
</dbReference>
<protein>
    <submittedName>
        <fullName evidence="1">CCHC-type domain-containing protein</fullName>
    </submittedName>
</protein>
<dbReference type="EMBL" id="BMAU01021255">
    <property type="protein sequence ID" value="GFY05671.1"/>
    <property type="molecule type" value="Genomic_DNA"/>
</dbReference>
<accession>A0A8X6S4N0</accession>
<organism evidence="1 2">
    <name type="scientific">Trichonephila clavipes</name>
    <name type="common">Golden silk orbweaver</name>
    <name type="synonym">Nephila clavipes</name>
    <dbReference type="NCBI Taxonomy" id="2585209"/>
    <lineage>
        <taxon>Eukaryota</taxon>
        <taxon>Metazoa</taxon>
        <taxon>Ecdysozoa</taxon>
        <taxon>Arthropoda</taxon>
        <taxon>Chelicerata</taxon>
        <taxon>Arachnida</taxon>
        <taxon>Araneae</taxon>
        <taxon>Araneomorphae</taxon>
        <taxon>Entelegynae</taxon>
        <taxon>Araneoidea</taxon>
        <taxon>Nephilidae</taxon>
        <taxon>Trichonephila</taxon>
    </lineage>
</organism>
<evidence type="ECO:0000313" key="1">
    <source>
        <dbReference type="EMBL" id="GFY05671.1"/>
    </source>
</evidence>
<proteinExistence type="predicted"/>
<dbReference type="SUPFAM" id="SSF56672">
    <property type="entry name" value="DNA/RNA polymerases"/>
    <property type="match status" value="1"/>
</dbReference>
<gene>
    <name evidence="1" type="ORF">TNCV_4403381</name>
</gene>
<comment type="caution">
    <text evidence="1">The sequence shown here is derived from an EMBL/GenBank/DDBJ whole genome shotgun (WGS) entry which is preliminary data.</text>
</comment>
<evidence type="ECO:0000313" key="2">
    <source>
        <dbReference type="Proteomes" id="UP000887159"/>
    </source>
</evidence>
<dbReference type="AlphaFoldDB" id="A0A8X6S4N0"/>
<dbReference type="Proteomes" id="UP000887159">
    <property type="component" value="Unassembled WGS sequence"/>
</dbReference>
<dbReference type="Gene3D" id="3.10.10.10">
    <property type="entry name" value="HIV Type 1 Reverse Transcriptase, subunit A, domain 1"/>
    <property type="match status" value="1"/>
</dbReference>
<sequence length="197" mass="23296">MSHFLENVRQKEDGRYEVHMPWKVDWAFLTDNYELCLKRLESTTRKLEKIGFREKYHEVFREWLAEGVIEEIQLPVRTHYLPHRPVIKETPATSSMKIRPVFDASAKINNHPSLNDCLKTGNNLIESVPAILARFRLKLIGVISDIRRDFLQISLHEKDRDFVRFFWYDNEGNIRTYRHARLAFGVTSSPFLLMGGY</sequence>
<dbReference type="InterPro" id="IPR043502">
    <property type="entry name" value="DNA/RNA_pol_sf"/>
</dbReference>
<reference evidence="1" key="1">
    <citation type="submission" date="2020-08" db="EMBL/GenBank/DDBJ databases">
        <title>Multicomponent nature underlies the extraordinary mechanical properties of spider dragline silk.</title>
        <authorList>
            <person name="Kono N."/>
            <person name="Nakamura H."/>
            <person name="Mori M."/>
            <person name="Yoshida Y."/>
            <person name="Ohtoshi R."/>
            <person name="Malay A.D."/>
            <person name="Moran D.A.P."/>
            <person name="Tomita M."/>
            <person name="Numata K."/>
            <person name="Arakawa K."/>
        </authorList>
    </citation>
    <scope>NUCLEOTIDE SEQUENCE</scope>
</reference>
<dbReference type="PANTHER" id="PTHR47331">
    <property type="entry name" value="PHD-TYPE DOMAIN-CONTAINING PROTEIN"/>
    <property type="match status" value="1"/>
</dbReference>
<keyword evidence="2" id="KW-1185">Reference proteome</keyword>